<organism evidence="2 3">
    <name type="scientific">Corallococcus terminator</name>
    <dbReference type="NCBI Taxonomy" id="2316733"/>
    <lineage>
        <taxon>Bacteria</taxon>
        <taxon>Pseudomonadati</taxon>
        <taxon>Myxococcota</taxon>
        <taxon>Myxococcia</taxon>
        <taxon>Myxococcales</taxon>
        <taxon>Cystobacterineae</taxon>
        <taxon>Myxococcaceae</taxon>
        <taxon>Corallococcus</taxon>
    </lineage>
</organism>
<keyword evidence="3" id="KW-1185">Reference proteome</keyword>
<gene>
    <name evidence="2" type="ORF">D7V88_24060</name>
</gene>
<dbReference type="Pfam" id="PF02195">
    <property type="entry name" value="ParB_N"/>
    <property type="match status" value="1"/>
</dbReference>
<dbReference type="AlphaFoldDB" id="A0A3A8IJ09"/>
<dbReference type="GO" id="GO:0007059">
    <property type="term" value="P:chromosome segregation"/>
    <property type="evidence" value="ECO:0007669"/>
    <property type="project" value="TreeGrafter"/>
</dbReference>
<evidence type="ECO:0000313" key="3">
    <source>
        <dbReference type="Proteomes" id="UP000268094"/>
    </source>
</evidence>
<dbReference type="InterPro" id="IPR036086">
    <property type="entry name" value="ParB/Sulfiredoxin_sf"/>
</dbReference>
<dbReference type="Gene3D" id="3.90.1530.30">
    <property type="match status" value="1"/>
</dbReference>
<name>A0A3A8IJ09_9BACT</name>
<dbReference type="EMBL" id="RAVZ01000180">
    <property type="protein sequence ID" value="RKG83439.1"/>
    <property type="molecule type" value="Genomic_DNA"/>
</dbReference>
<dbReference type="SUPFAM" id="SSF110849">
    <property type="entry name" value="ParB/Sulfiredoxin"/>
    <property type="match status" value="1"/>
</dbReference>
<protein>
    <recommendedName>
        <fullName evidence="1">ParB-like N-terminal domain-containing protein</fullName>
    </recommendedName>
</protein>
<reference evidence="3" key="1">
    <citation type="submission" date="2018-09" db="EMBL/GenBank/DDBJ databases">
        <authorList>
            <person name="Livingstone P.G."/>
            <person name="Whitworth D.E."/>
        </authorList>
    </citation>
    <scope>NUCLEOTIDE SEQUENCE [LARGE SCALE GENOMIC DNA]</scope>
    <source>
        <strain evidence="3">CA054A</strain>
    </source>
</reference>
<dbReference type="PANTHER" id="PTHR33375:SF1">
    <property type="entry name" value="CHROMOSOME-PARTITIONING PROTEIN PARB-RELATED"/>
    <property type="match status" value="1"/>
</dbReference>
<dbReference type="InterPro" id="IPR003115">
    <property type="entry name" value="ParB_N"/>
</dbReference>
<evidence type="ECO:0000313" key="2">
    <source>
        <dbReference type="EMBL" id="RKG83439.1"/>
    </source>
</evidence>
<evidence type="ECO:0000259" key="1">
    <source>
        <dbReference type="SMART" id="SM00470"/>
    </source>
</evidence>
<feature type="domain" description="ParB-like N-terminal" evidence="1">
    <location>
        <begin position="19"/>
        <end position="109"/>
    </location>
</feature>
<dbReference type="PANTHER" id="PTHR33375">
    <property type="entry name" value="CHROMOSOME-PARTITIONING PROTEIN PARB-RELATED"/>
    <property type="match status" value="1"/>
</dbReference>
<dbReference type="InterPro" id="IPR050336">
    <property type="entry name" value="Chromosome_partition/occlusion"/>
</dbReference>
<proteinExistence type="predicted"/>
<dbReference type="Proteomes" id="UP000268094">
    <property type="component" value="Unassembled WGS sequence"/>
</dbReference>
<accession>A0A3A8IJ09</accession>
<comment type="caution">
    <text evidence="2">The sequence shown here is derived from an EMBL/GenBank/DDBJ whole genome shotgun (WGS) entry which is preliminary data.</text>
</comment>
<dbReference type="SMART" id="SM00470">
    <property type="entry name" value="ParB"/>
    <property type="match status" value="1"/>
</dbReference>
<sequence>MRPGGRLPVMPIAPISGSRQLPIRAIQEGLNLWRDGEYDTKDLQESLKRAPLLHPVVVRQVPGTRSKYELVSGFRRFRAAKALGHSHIEARVVAADELRREQLQIEENIRRQPPVSA</sequence>
<dbReference type="GO" id="GO:0005694">
    <property type="term" value="C:chromosome"/>
    <property type="evidence" value="ECO:0007669"/>
    <property type="project" value="TreeGrafter"/>
</dbReference>